<organism evidence="1 2">
    <name type="scientific">Falsiroseomonas tokyonensis</name>
    <dbReference type="NCBI Taxonomy" id="430521"/>
    <lineage>
        <taxon>Bacteria</taxon>
        <taxon>Pseudomonadati</taxon>
        <taxon>Pseudomonadota</taxon>
        <taxon>Alphaproteobacteria</taxon>
        <taxon>Acetobacterales</taxon>
        <taxon>Roseomonadaceae</taxon>
        <taxon>Falsiroseomonas</taxon>
    </lineage>
</organism>
<proteinExistence type="predicted"/>
<dbReference type="PANTHER" id="PTHR41368:SF1">
    <property type="entry name" value="PROTEIN YGHO"/>
    <property type="match status" value="1"/>
</dbReference>
<dbReference type="InterPro" id="IPR039968">
    <property type="entry name" value="BcerS-like"/>
</dbReference>
<protein>
    <recommendedName>
        <fullName evidence="3">N-acetyltransferase</fullName>
    </recommendedName>
</protein>
<reference evidence="2" key="1">
    <citation type="journal article" date="2019" name="Int. J. Syst. Evol. Microbiol.">
        <title>The Global Catalogue of Microorganisms (GCM) 10K type strain sequencing project: providing services to taxonomists for standard genome sequencing and annotation.</title>
        <authorList>
            <consortium name="The Broad Institute Genomics Platform"/>
            <consortium name="The Broad Institute Genome Sequencing Center for Infectious Disease"/>
            <person name="Wu L."/>
            <person name="Ma J."/>
        </authorList>
    </citation>
    <scope>NUCLEOTIDE SEQUENCE [LARGE SCALE GENOMIC DNA]</scope>
    <source>
        <strain evidence="2">CGMCC 1.16855</strain>
    </source>
</reference>
<comment type="caution">
    <text evidence="1">The sequence shown here is derived from an EMBL/GenBank/DDBJ whole genome shotgun (WGS) entry which is preliminary data.</text>
</comment>
<evidence type="ECO:0008006" key="3">
    <source>
        <dbReference type="Google" id="ProtNLM"/>
    </source>
</evidence>
<keyword evidence="2" id="KW-1185">Reference proteome</keyword>
<dbReference type="Proteomes" id="UP001595420">
    <property type="component" value="Unassembled WGS sequence"/>
</dbReference>
<dbReference type="RefSeq" id="WP_216839747.1">
    <property type="nucleotide sequence ID" value="NZ_JAFNJS010000010.1"/>
</dbReference>
<accession>A0ABV7C2P0</accession>
<gene>
    <name evidence="1" type="ORF">ACFOD3_25665</name>
</gene>
<evidence type="ECO:0000313" key="2">
    <source>
        <dbReference type="Proteomes" id="UP001595420"/>
    </source>
</evidence>
<sequence length="371" mass="39847">MSLRTGPVLTAAEARAFHALPGRLRGLGWSVPLRWEEARMFDPGFFGFLGDHAVARFLAWREGEVVGRIAACVPQDAAAPASFGFLCAERDPAVVEALLAAARGFIAAAGRAEMTGPLSFTINHEVGAQIGFHDRPPMLRMPGTPDWLPAMLEAAGLAPVQDVVACTLDVPAERHAARFDQLALKRPADMARLRLRAMDRRDYAAEVARIADLYNDAWGANWGAVALRPAEVASLGKLLRPLLFAGEVVFAEWDRQPVGLVAVVPNLAAAMPADGRLLPFGWVRLAAALAGRVGSARVPMLGITQAFRGHPASALAMGALLREAIGLAGRRGWNSLEISWILEGNAAMRNAMARLPAPVSGRWRIWRGTTL</sequence>
<evidence type="ECO:0000313" key="1">
    <source>
        <dbReference type="EMBL" id="MFC3003309.1"/>
    </source>
</evidence>
<dbReference type="EMBL" id="JBHRSB010000010">
    <property type="protein sequence ID" value="MFC3003309.1"/>
    <property type="molecule type" value="Genomic_DNA"/>
</dbReference>
<dbReference type="PANTHER" id="PTHR41368">
    <property type="entry name" value="PROTEIN YGHO"/>
    <property type="match status" value="1"/>
</dbReference>
<name>A0ABV7C2P0_9PROT</name>